<evidence type="ECO:0008006" key="2">
    <source>
        <dbReference type="Google" id="ProtNLM"/>
    </source>
</evidence>
<accession>X1KMF6</accession>
<gene>
    <name evidence="1" type="ORF">S06H3_06774</name>
</gene>
<protein>
    <recommendedName>
        <fullName evidence="2">PurM-like C-terminal domain-containing protein</fullName>
    </recommendedName>
</protein>
<dbReference type="InterPro" id="IPR036676">
    <property type="entry name" value="PurM-like_C_sf"/>
</dbReference>
<evidence type="ECO:0000313" key="1">
    <source>
        <dbReference type="EMBL" id="GAH94790.1"/>
    </source>
</evidence>
<dbReference type="EMBL" id="BARV01002671">
    <property type="protein sequence ID" value="GAH94790.1"/>
    <property type="molecule type" value="Genomic_DNA"/>
</dbReference>
<proteinExistence type="predicted"/>
<dbReference type="AlphaFoldDB" id="X1KMF6"/>
<organism evidence="1">
    <name type="scientific">marine sediment metagenome</name>
    <dbReference type="NCBI Taxonomy" id="412755"/>
    <lineage>
        <taxon>unclassified sequences</taxon>
        <taxon>metagenomes</taxon>
        <taxon>ecological metagenomes</taxon>
    </lineage>
</organism>
<sequence>MGEPGMVLRSHSSSFIPSLGTDGLLFGETQSRIVVSCRPEDFNQIRDLAHKNKAPLAKLGKIEGDKLIICRNEKKVIDIGLDELEKLWRRELSRH</sequence>
<name>X1KMF6_9ZZZZ</name>
<reference evidence="1" key="1">
    <citation type="journal article" date="2014" name="Front. Microbiol.">
        <title>High frequency of phylogenetically diverse reductive dehalogenase-homologous genes in deep subseafloor sedimentary metagenomes.</title>
        <authorList>
            <person name="Kawai M."/>
            <person name="Futagami T."/>
            <person name="Toyoda A."/>
            <person name="Takaki Y."/>
            <person name="Nishi S."/>
            <person name="Hori S."/>
            <person name="Arai W."/>
            <person name="Tsubouchi T."/>
            <person name="Morono Y."/>
            <person name="Uchiyama I."/>
            <person name="Ito T."/>
            <person name="Fujiyama A."/>
            <person name="Inagaki F."/>
            <person name="Takami H."/>
        </authorList>
    </citation>
    <scope>NUCLEOTIDE SEQUENCE</scope>
    <source>
        <strain evidence="1">Expedition CK06-06</strain>
    </source>
</reference>
<feature type="non-terminal residue" evidence="1">
    <location>
        <position position="95"/>
    </location>
</feature>
<comment type="caution">
    <text evidence="1">The sequence shown here is derived from an EMBL/GenBank/DDBJ whole genome shotgun (WGS) entry which is preliminary data.</text>
</comment>
<dbReference type="Gene3D" id="3.90.650.10">
    <property type="entry name" value="PurM-like C-terminal domain"/>
    <property type="match status" value="1"/>
</dbReference>
<dbReference type="SUPFAM" id="SSF56042">
    <property type="entry name" value="PurM C-terminal domain-like"/>
    <property type="match status" value="1"/>
</dbReference>